<name>A0A8R2R349_BOMMO</name>
<protein>
    <recommendedName>
        <fullName evidence="2">Integrase catalytic domain-containing protein</fullName>
    </recommendedName>
</protein>
<dbReference type="InterPro" id="IPR036397">
    <property type="entry name" value="RNaseH_sf"/>
</dbReference>
<dbReference type="EnsemblMetazoa" id="XM_038016531.1">
    <property type="protein sequence ID" value="XP_037872459.1"/>
    <property type="gene ID" value="LOC119629711"/>
</dbReference>
<dbReference type="PROSITE" id="PS50994">
    <property type="entry name" value="INTEGRASE"/>
    <property type="match status" value="1"/>
</dbReference>
<reference evidence="3" key="2">
    <citation type="submission" date="2022-06" db="UniProtKB">
        <authorList>
            <consortium name="EnsemblMetazoa"/>
        </authorList>
    </citation>
    <scope>IDENTIFICATION</scope>
    <source>
        <strain evidence="3">p50T (Dazao)</strain>
    </source>
</reference>
<dbReference type="InterPro" id="IPR040676">
    <property type="entry name" value="DUF5641"/>
</dbReference>
<dbReference type="GO" id="GO:0003676">
    <property type="term" value="F:nucleic acid binding"/>
    <property type="evidence" value="ECO:0007669"/>
    <property type="project" value="InterPro"/>
</dbReference>
<dbReference type="InterPro" id="IPR001584">
    <property type="entry name" value="Integrase_cat-core"/>
</dbReference>
<dbReference type="SUPFAM" id="SSF50630">
    <property type="entry name" value="Acid proteases"/>
    <property type="match status" value="1"/>
</dbReference>
<dbReference type="SUPFAM" id="SSF53098">
    <property type="entry name" value="Ribonuclease H-like"/>
    <property type="match status" value="1"/>
</dbReference>
<dbReference type="InterPro" id="IPR021109">
    <property type="entry name" value="Peptidase_aspartic_dom_sf"/>
</dbReference>
<dbReference type="GO" id="GO:0015074">
    <property type="term" value="P:DNA integration"/>
    <property type="evidence" value="ECO:0007669"/>
    <property type="project" value="InterPro"/>
</dbReference>
<dbReference type="InterPro" id="IPR005312">
    <property type="entry name" value="DUF1759"/>
</dbReference>
<accession>A0A8R2R349</accession>
<evidence type="ECO:0000313" key="4">
    <source>
        <dbReference type="Proteomes" id="UP000005204"/>
    </source>
</evidence>
<dbReference type="Proteomes" id="UP000005204">
    <property type="component" value="Unassembled WGS sequence"/>
</dbReference>
<sequence length="1749" mass="198573">MSEGEELSPCEQDIFERDLILDELKRIILLAKTNEQQFRSRTIDLAAHQRKFTKVQTKIEKFLIRSKSFSKDDNIKIRNDFNDLYYEIVGHLNSLKSMDERQRRFNRSSNCSFDAISNDKRNLPTLPLPEFKGDPTDWPSFYDLFKSLVHSNNAYSKAEKLRYLLLAVKNEPYNLIKSIPITEDNYPIALEILLTRYENKRVIASKHLDRILDIESCSDRSLYSVRKLLNVYQENMKALEVMDFPTHEWSFVLLQILLRKIPSSMRKGFERSLAKPSDIPEVDTLVSYLQHEIAAEEMVSPSSSSTSAQHANKQISRVGNPLPLQPRSYNVSPNSFAPVKRSFAANVSLDQTRSTFEGNKVRTCLKCNGSHILTKCAEFLNLSPQDRYSLVQNKSVCYNCLNVGHDVKNCISNFVCRTCHKRHHSLLHFTNQPAQALAVASETKQPIVVPLTPMQEKPTPIAVHGNCASNLPLARTGTVLLSTALVDIVIGNNMTISTVRCMVDTGSQASFITEACVQRLGLARRHSNVPVFGIGDTGPVHPKGLVSCSIAPKGQQQPVIPVNALILPELIPKMPSVPLPYTGWSHLKNLKLADPDFHTPQPVEMLLGADILSHVLLGNTIVGPPGTPIAMNSVFGYLLLGKLDLDSSVPTSFQVCFSSFDNDNLQRFWELESIPEKRSYTPDEELCESFFQKTHTRNADGRYVVALPFKPDAPSLGESRSIALARFHKLEYRLERNLKLKADYHACLQEYVDLNHMELVDDQPSVSESYYIPHHCVVKESSESTPTRVVYDAGCRSTSGYSLNDVLLTGPKLHMDIVDVLLKFRVHSIALTADIKQMYRNILVRESDTDFQRIVWRTSPEQTIRDYRLRTVTFGVKSSPYLALRTIKQLAQDEAERFKLASPVLLNDVFVDDVVSGEDSEVSALALQQELIGICGAAGFELRKWHSNSPALLAAVLPSESHGERPENVLFAEMEIDKKVKVLGLQWNPKSDSFNFKVQVSSIKCTKRVILSEIAKIYDPLGLLSPVTLFAKHLIQLLWIAKVDWDETPPVDIVNSWSSFVDELPLISQISFPRYIFNNTNPEPIQIHGFADASEKGFGACVYIRYKDQEDFIQTHLIIAKTRVAPLSVRLTIPRLELMAAVLLSKLIEKVMLTYSGRVRFDQVYAWSDASIVLAWLHSSPHEWKTFVSNRVSEILRRIPADRWRHVPSADNPADAASRGLLPAALVQHDLWYHGPSWLHLGQNSWPIQNPVRDTCEEKRNVSVCSSASTAPPIQDVDFITRFSSLGKLVRVTALIFRFFNKCKKTQQSFSRYITVTEYNFALNRLIRITQQSVFSEDIINIRVGKLPSTNLRRLTPYLDDTDELLKVGGRIHKSLLQFEAKHQLILPKKHPLTNLIIDDAHLCNLHAGPQSVRYALLQRYWILSSRNIVRQRIHRCVQCFRARPPHNQPRMGPLPAVRVRPARPFLKTVVDFAGPFYVRANKVRNAKIIKCYVSVFVCMSVKAIHLELVSELSTEAFIAALRRFTSRRGLCTDIYSDCGKNFVGCDHYLQDLYEFLRRESVQSALNQQTLQQGITWHFQPPYASHFGGLHESGVRSFKHHLHRVVGNRIQTYDEMHTFLCQVEAILNSCPLCVLSSDASDPLSLTPSHFLIGEPMTALPDVSLIDESPNRLTRWRWIQQSIQHFWKRWSKEYLHELQQSNKWLQDKGVALREGTVVVVCDDRLPPAMEVGAHPRTSSRLGQYHTSCNH</sequence>
<dbReference type="InterPro" id="IPR041588">
    <property type="entry name" value="Integrase_H2C2"/>
</dbReference>
<feature type="region of interest" description="Disordered" evidence="1">
    <location>
        <begin position="1730"/>
        <end position="1749"/>
    </location>
</feature>
<dbReference type="Pfam" id="PF03564">
    <property type="entry name" value="DUF1759"/>
    <property type="match status" value="1"/>
</dbReference>
<evidence type="ECO:0000256" key="1">
    <source>
        <dbReference type="SAM" id="MobiDB-lite"/>
    </source>
</evidence>
<feature type="domain" description="Integrase catalytic" evidence="2">
    <location>
        <begin position="1461"/>
        <end position="1655"/>
    </location>
</feature>
<dbReference type="InterPro" id="IPR043502">
    <property type="entry name" value="DNA/RNA_pol_sf"/>
</dbReference>
<dbReference type="Gene3D" id="2.40.70.10">
    <property type="entry name" value="Acid Proteases"/>
    <property type="match status" value="1"/>
</dbReference>
<dbReference type="SUPFAM" id="SSF56672">
    <property type="entry name" value="DNA/RNA polymerases"/>
    <property type="match status" value="1"/>
</dbReference>
<dbReference type="InterPro" id="IPR008042">
    <property type="entry name" value="Retrotrans_Pao"/>
</dbReference>
<evidence type="ECO:0000313" key="3">
    <source>
        <dbReference type="EnsemblMetazoa" id="XP_037872459.1"/>
    </source>
</evidence>
<dbReference type="Gene3D" id="3.30.420.10">
    <property type="entry name" value="Ribonuclease H-like superfamily/Ribonuclease H"/>
    <property type="match status" value="1"/>
</dbReference>
<dbReference type="InterPro" id="IPR012337">
    <property type="entry name" value="RNaseH-like_sf"/>
</dbReference>
<dbReference type="Pfam" id="PF18701">
    <property type="entry name" value="DUF5641"/>
    <property type="match status" value="1"/>
</dbReference>
<dbReference type="GO" id="GO:0042575">
    <property type="term" value="C:DNA polymerase complex"/>
    <property type="evidence" value="ECO:0007669"/>
    <property type="project" value="UniProtKB-ARBA"/>
</dbReference>
<organism evidence="3 4">
    <name type="scientific">Bombyx mori</name>
    <name type="common">Silk moth</name>
    <dbReference type="NCBI Taxonomy" id="7091"/>
    <lineage>
        <taxon>Eukaryota</taxon>
        <taxon>Metazoa</taxon>
        <taxon>Ecdysozoa</taxon>
        <taxon>Arthropoda</taxon>
        <taxon>Hexapoda</taxon>
        <taxon>Insecta</taxon>
        <taxon>Pterygota</taxon>
        <taxon>Neoptera</taxon>
        <taxon>Endopterygota</taxon>
        <taxon>Lepidoptera</taxon>
        <taxon>Glossata</taxon>
        <taxon>Ditrysia</taxon>
        <taxon>Bombycoidea</taxon>
        <taxon>Bombycidae</taxon>
        <taxon>Bombycinae</taxon>
        <taxon>Bombyx</taxon>
    </lineage>
</organism>
<feature type="compositionally biased region" description="Polar residues" evidence="1">
    <location>
        <begin position="308"/>
        <end position="317"/>
    </location>
</feature>
<dbReference type="CDD" id="cd00303">
    <property type="entry name" value="retropepsin_like"/>
    <property type="match status" value="1"/>
</dbReference>
<dbReference type="Pfam" id="PF05380">
    <property type="entry name" value="Peptidase_A17"/>
    <property type="match status" value="1"/>
</dbReference>
<dbReference type="PANTHER" id="PTHR47331">
    <property type="entry name" value="PHD-TYPE DOMAIN-CONTAINING PROTEIN"/>
    <property type="match status" value="1"/>
</dbReference>
<dbReference type="PANTHER" id="PTHR47331:SF1">
    <property type="entry name" value="GAG-LIKE PROTEIN"/>
    <property type="match status" value="1"/>
</dbReference>
<feature type="region of interest" description="Disordered" evidence="1">
    <location>
        <begin position="299"/>
        <end position="323"/>
    </location>
</feature>
<proteinExistence type="predicted"/>
<dbReference type="GO" id="GO:0071897">
    <property type="term" value="P:DNA biosynthetic process"/>
    <property type="evidence" value="ECO:0007669"/>
    <property type="project" value="UniProtKB-ARBA"/>
</dbReference>
<reference evidence="4" key="1">
    <citation type="journal article" date="2008" name="Insect Biochem. Mol. Biol.">
        <title>The genome of a lepidopteran model insect, the silkworm Bombyx mori.</title>
        <authorList>
            <consortium name="International Silkworm Genome Consortium"/>
        </authorList>
    </citation>
    <scope>NUCLEOTIDE SEQUENCE [LARGE SCALE GENOMIC DNA]</scope>
    <source>
        <strain evidence="4">p50T</strain>
    </source>
</reference>
<dbReference type="Pfam" id="PF17921">
    <property type="entry name" value="Integrase_H2C2"/>
    <property type="match status" value="1"/>
</dbReference>
<feature type="compositionally biased region" description="Polar residues" evidence="1">
    <location>
        <begin position="1735"/>
        <end position="1749"/>
    </location>
</feature>
<evidence type="ECO:0000259" key="2">
    <source>
        <dbReference type="PROSITE" id="PS50994"/>
    </source>
</evidence>
<keyword evidence="4" id="KW-1185">Reference proteome</keyword>